<dbReference type="EMBL" id="KV922225">
    <property type="protein sequence ID" value="ORE00909.1"/>
    <property type="molecule type" value="Genomic_DNA"/>
</dbReference>
<evidence type="ECO:0000313" key="1">
    <source>
        <dbReference type="EMBL" id="ORE00909.1"/>
    </source>
</evidence>
<accession>A0A1X0QMD0</accession>
<organism evidence="1">
    <name type="scientific">Rhizopus microsporus var. microsporus</name>
    <dbReference type="NCBI Taxonomy" id="86635"/>
    <lineage>
        <taxon>Eukaryota</taxon>
        <taxon>Fungi</taxon>
        <taxon>Fungi incertae sedis</taxon>
        <taxon>Mucoromycota</taxon>
        <taxon>Mucoromycotina</taxon>
        <taxon>Mucoromycetes</taxon>
        <taxon>Mucorales</taxon>
        <taxon>Mucorineae</taxon>
        <taxon>Rhizopodaceae</taxon>
        <taxon>Rhizopus</taxon>
    </lineage>
</organism>
<dbReference type="OrthoDB" id="2289025at2759"/>
<dbReference type="AlphaFoldDB" id="A0A1X0QMD0"/>
<protein>
    <submittedName>
        <fullName evidence="1">Uncharacterized protein</fullName>
    </submittedName>
</protein>
<reference evidence="1" key="1">
    <citation type="journal article" date="2016" name="Proc. Natl. Acad. Sci. U.S.A.">
        <title>Lipid metabolic changes in an early divergent fungus govern the establishment of a mutualistic symbiosis with endobacteria.</title>
        <authorList>
            <person name="Lastovetsky O.A."/>
            <person name="Gaspar M.L."/>
            <person name="Mondo S.J."/>
            <person name="LaButti K.M."/>
            <person name="Sandor L."/>
            <person name="Grigoriev I.V."/>
            <person name="Henry S.A."/>
            <person name="Pawlowska T.E."/>
        </authorList>
    </citation>
    <scope>NUCLEOTIDE SEQUENCE [LARGE SCALE GENOMIC DNA]</scope>
    <source>
        <strain evidence="1">ATCC 52814</strain>
    </source>
</reference>
<dbReference type="Proteomes" id="UP000242414">
    <property type="component" value="Unassembled WGS sequence"/>
</dbReference>
<gene>
    <name evidence="1" type="ORF">BCV72DRAFT_310518</name>
</gene>
<dbReference type="VEuPathDB" id="FungiDB:BCV72DRAFT_310518"/>
<sequence length="190" mass="21326">MEFCSLHSTSAQHFHNSSRTSVNDKEKQATTRPDASINIIHGASLSKRIGCGEVKAEYQASNHRLAGIDLMRITVLAKAAPDKHRLKAIFAFIIVGKYTTFCILNRAQTYLYTMCEIAHIQPPLTLDHVMFFLSQVNKVAKTIACFQHTTNSGNQNHVNDSTTLIDNMLYHSTAPKLSRKRKSIASHYNH</sequence>
<name>A0A1X0QMD0_RHIZD</name>
<proteinExistence type="predicted"/>